<dbReference type="NCBIfam" id="TIGR01179">
    <property type="entry name" value="galE"/>
    <property type="match status" value="1"/>
</dbReference>
<dbReference type="PANTHER" id="PTHR43725">
    <property type="entry name" value="UDP-GLUCOSE 4-EPIMERASE"/>
    <property type="match status" value="1"/>
</dbReference>
<dbReference type="SUPFAM" id="SSF51735">
    <property type="entry name" value="NAD(P)-binding Rossmann-fold domains"/>
    <property type="match status" value="1"/>
</dbReference>
<dbReference type="Gene3D" id="3.40.50.720">
    <property type="entry name" value="NAD(P)-binding Rossmann-like Domain"/>
    <property type="match status" value="1"/>
</dbReference>
<dbReference type="EC" id="5.1.3.2" evidence="4 8"/>
<dbReference type="GO" id="GO:0006012">
    <property type="term" value="P:galactose metabolic process"/>
    <property type="evidence" value="ECO:0007669"/>
    <property type="project" value="UniProtKB-UniPathway"/>
</dbReference>
<evidence type="ECO:0000256" key="1">
    <source>
        <dbReference type="ARBA" id="ARBA00000083"/>
    </source>
</evidence>
<sequence length="361" mass="39859">MTILVTGGAGYIGSHTCVELLNAGYEIIVVDNLMNSKLETVNRISELAGKSFPFYQVDLLNEQGLETVFIENEIDTVLHFAGLKAVGESVRVPLKYYHNNLTGTINLLNTMKKYDVTRLVFSSSATVYGMPEKVPISEDFPLNALNPYGRTKLMMEQILTDLQQADQNWSIALLRYFNPIGAHESGMIGEDPNGVPNNLMPFITQVAVGKLPELQVFGNDYPTTDGTGVRDYIHVVDLARGHVKALEKVAASTGVESFNLGTGKGYSVLEMVTAFEKESGIPIPYKMVEPRAGDAAICFADPTKAQKELNWSAEKNLREMCEDSWRWQSKNPNGYEQNLIQTVPGDPHLPTSGDFSNAKKE</sequence>
<dbReference type="InterPro" id="IPR005886">
    <property type="entry name" value="UDP_G4E"/>
</dbReference>
<evidence type="ECO:0000256" key="8">
    <source>
        <dbReference type="RuleBase" id="RU366046"/>
    </source>
</evidence>
<keyword evidence="6 8" id="KW-0520">NAD</keyword>
<evidence type="ECO:0000313" key="11">
    <source>
        <dbReference type="EMBL" id="KIY21671.1"/>
    </source>
</evidence>
<feature type="region of interest" description="Disordered" evidence="9">
    <location>
        <begin position="342"/>
        <end position="361"/>
    </location>
</feature>
<dbReference type="UniPathway" id="UPA00214"/>
<dbReference type="EMBL" id="JXIQ01000098">
    <property type="protein sequence ID" value="KIY21671.1"/>
    <property type="molecule type" value="Genomic_DNA"/>
</dbReference>
<protein>
    <recommendedName>
        <fullName evidence="5 8">UDP-glucose 4-epimerase</fullName>
        <ecNumber evidence="4 8">5.1.3.2</ecNumber>
    </recommendedName>
</protein>
<evidence type="ECO:0000256" key="4">
    <source>
        <dbReference type="ARBA" id="ARBA00013189"/>
    </source>
</evidence>
<dbReference type="RefSeq" id="WP_044394276.1">
    <property type="nucleotide sequence ID" value="NZ_JXIQ01000098.1"/>
</dbReference>
<dbReference type="PANTHER" id="PTHR43725:SF47">
    <property type="entry name" value="UDP-GLUCOSE 4-EPIMERASE"/>
    <property type="match status" value="1"/>
</dbReference>
<evidence type="ECO:0000256" key="6">
    <source>
        <dbReference type="ARBA" id="ARBA00023027"/>
    </source>
</evidence>
<dbReference type="GO" id="GO:0005829">
    <property type="term" value="C:cytosol"/>
    <property type="evidence" value="ECO:0007669"/>
    <property type="project" value="TreeGrafter"/>
</dbReference>
<organism evidence="11 12">
    <name type="scientific">Mesobacillus subterraneus</name>
    <dbReference type="NCBI Taxonomy" id="285983"/>
    <lineage>
        <taxon>Bacteria</taxon>
        <taxon>Bacillati</taxon>
        <taxon>Bacillota</taxon>
        <taxon>Bacilli</taxon>
        <taxon>Bacillales</taxon>
        <taxon>Bacillaceae</taxon>
        <taxon>Mesobacillus</taxon>
    </lineage>
</organism>
<evidence type="ECO:0000259" key="10">
    <source>
        <dbReference type="Pfam" id="PF16363"/>
    </source>
</evidence>
<dbReference type="PATRIC" id="fig|285983.3.peg.1286"/>
<evidence type="ECO:0000256" key="7">
    <source>
        <dbReference type="ARBA" id="ARBA00023235"/>
    </source>
</evidence>
<accession>A0A0D6Z9H5</accession>
<dbReference type="Proteomes" id="UP000032512">
    <property type="component" value="Unassembled WGS sequence"/>
</dbReference>
<comment type="pathway">
    <text evidence="8">Carbohydrate metabolism; galactose metabolism.</text>
</comment>
<gene>
    <name evidence="11" type="ORF">UB32_12565</name>
</gene>
<comment type="subunit">
    <text evidence="8">Homodimer.</text>
</comment>
<comment type="similarity">
    <text evidence="3 8">Belongs to the NAD(P)-dependent epimerase/dehydratase family.</text>
</comment>
<dbReference type="Pfam" id="PF16363">
    <property type="entry name" value="GDP_Man_Dehyd"/>
    <property type="match status" value="1"/>
</dbReference>
<keyword evidence="7 8" id="KW-0413">Isomerase</keyword>
<reference evidence="11 12" key="1">
    <citation type="submission" date="2015-01" db="EMBL/GenBank/DDBJ databases">
        <title>Draft genome sequences of the supercritical CO2 tolerant bacteria Bacillus subterraneus MITOT1 and Bacillus cereus MIT0214.</title>
        <authorList>
            <person name="Peet K.C."/>
            <person name="Thompson J.R."/>
        </authorList>
    </citation>
    <scope>NUCLEOTIDE SEQUENCE [LARGE SCALE GENOMIC DNA]</scope>
    <source>
        <strain evidence="11 12">MITOT1</strain>
    </source>
</reference>
<evidence type="ECO:0000313" key="12">
    <source>
        <dbReference type="Proteomes" id="UP000032512"/>
    </source>
</evidence>
<feature type="domain" description="NAD(P)-binding" evidence="10">
    <location>
        <begin position="4"/>
        <end position="323"/>
    </location>
</feature>
<keyword evidence="12" id="KW-1185">Reference proteome</keyword>
<evidence type="ECO:0000256" key="2">
    <source>
        <dbReference type="ARBA" id="ARBA00001911"/>
    </source>
</evidence>
<proteinExistence type="inferred from homology"/>
<dbReference type="AlphaFoldDB" id="A0A0D6Z9H5"/>
<comment type="catalytic activity">
    <reaction evidence="1 8">
        <text>UDP-alpha-D-glucose = UDP-alpha-D-galactose</text>
        <dbReference type="Rhea" id="RHEA:22168"/>
        <dbReference type="ChEBI" id="CHEBI:58885"/>
        <dbReference type="ChEBI" id="CHEBI:66914"/>
        <dbReference type="EC" id="5.1.3.2"/>
    </reaction>
</comment>
<dbReference type="Gene3D" id="3.90.25.10">
    <property type="entry name" value="UDP-galactose 4-epimerase, domain 1"/>
    <property type="match status" value="1"/>
</dbReference>
<evidence type="ECO:0000256" key="9">
    <source>
        <dbReference type="SAM" id="MobiDB-lite"/>
    </source>
</evidence>
<comment type="cofactor">
    <cofactor evidence="2 8">
        <name>NAD(+)</name>
        <dbReference type="ChEBI" id="CHEBI:57540"/>
    </cofactor>
</comment>
<dbReference type="CDD" id="cd05247">
    <property type="entry name" value="UDP_G4E_1_SDR_e"/>
    <property type="match status" value="1"/>
</dbReference>
<dbReference type="InterPro" id="IPR016040">
    <property type="entry name" value="NAD(P)-bd_dom"/>
</dbReference>
<dbReference type="OrthoDB" id="9801785at2"/>
<keyword evidence="8" id="KW-0119">Carbohydrate metabolism</keyword>
<dbReference type="GO" id="GO:0003978">
    <property type="term" value="F:UDP-glucose 4-epimerase activity"/>
    <property type="evidence" value="ECO:0007669"/>
    <property type="project" value="UniProtKB-UniRule"/>
</dbReference>
<evidence type="ECO:0000256" key="3">
    <source>
        <dbReference type="ARBA" id="ARBA00007637"/>
    </source>
</evidence>
<comment type="caution">
    <text evidence="11">The sequence shown here is derived from an EMBL/GenBank/DDBJ whole genome shotgun (WGS) entry which is preliminary data.</text>
</comment>
<evidence type="ECO:0000256" key="5">
    <source>
        <dbReference type="ARBA" id="ARBA00018569"/>
    </source>
</evidence>
<name>A0A0D6Z9H5_9BACI</name>
<dbReference type="InterPro" id="IPR036291">
    <property type="entry name" value="NAD(P)-bd_dom_sf"/>
</dbReference>
<dbReference type="NCBIfam" id="NF007956">
    <property type="entry name" value="PRK10675.1"/>
    <property type="match status" value="1"/>
</dbReference>